<comment type="catalytic activity">
    <reaction evidence="1">
        <text>ATP + protein L-histidine = ADP + protein N-phospho-L-histidine.</text>
        <dbReference type="EC" id="2.7.13.3"/>
    </reaction>
</comment>
<keyword evidence="9" id="KW-0472">Membrane</keyword>
<dbReference type="AlphaFoldDB" id="A0A3B0Y5X5"/>
<evidence type="ECO:0000256" key="7">
    <source>
        <dbReference type="ARBA" id="ARBA00022840"/>
    </source>
</evidence>
<accession>A0A3B0Y5X5</accession>
<evidence type="ECO:0000256" key="3">
    <source>
        <dbReference type="ARBA" id="ARBA00022553"/>
    </source>
</evidence>
<proteinExistence type="predicted"/>
<dbReference type="InterPro" id="IPR036097">
    <property type="entry name" value="HisK_dim/P_sf"/>
</dbReference>
<keyword evidence="8" id="KW-0902">Two-component regulatory system</keyword>
<organism evidence="12">
    <name type="scientific">hydrothermal vent metagenome</name>
    <dbReference type="NCBI Taxonomy" id="652676"/>
    <lineage>
        <taxon>unclassified sequences</taxon>
        <taxon>metagenomes</taxon>
        <taxon>ecological metagenomes</taxon>
    </lineage>
</organism>
<keyword evidence="9" id="KW-1133">Transmembrane helix</keyword>
<dbReference type="EC" id="2.7.13.3" evidence="2"/>
<dbReference type="SUPFAM" id="SSF55874">
    <property type="entry name" value="ATPase domain of HSP90 chaperone/DNA topoisomerase II/histidine kinase"/>
    <property type="match status" value="1"/>
</dbReference>
<keyword evidence="6 12" id="KW-0418">Kinase</keyword>
<keyword evidence="9" id="KW-0812">Transmembrane</keyword>
<keyword evidence="4" id="KW-0808">Transferase</keyword>
<evidence type="ECO:0000256" key="2">
    <source>
        <dbReference type="ARBA" id="ARBA00012438"/>
    </source>
</evidence>
<feature type="domain" description="Histidine kinase" evidence="10">
    <location>
        <begin position="193"/>
        <end position="394"/>
    </location>
</feature>
<dbReference type="InterPro" id="IPR003660">
    <property type="entry name" value="HAMP_dom"/>
</dbReference>
<feature type="non-terminal residue" evidence="12">
    <location>
        <position position="1"/>
    </location>
</feature>
<dbReference type="Gene3D" id="1.10.287.130">
    <property type="match status" value="1"/>
</dbReference>
<keyword evidence="5" id="KW-0547">Nucleotide-binding</keyword>
<evidence type="ECO:0000256" key="9">
    <source>
        <dbReference type="SAM" id="Phobius"/>
    </source>
</evidence>
<keyword evidence="7" id="KW-0067">ATP-binding</keyword>
<feature type="domain" description="HAMP" evidence="11">
    <location>
        <begin position="119"/>
        <end position="173"/>
    </location>
</feature>
<dbReference type="SMART" id="SM00388">
    <property type="entry name" value="HisKA"/>
    <property type="match status" value="1"/>
</dbReference>
<dbReference type="GO" id="GO:0005524">
    <property type="term" value="F:ATP binding"/>
    <property type="evidence" value="ECO:0007669"/>
    <property type="project" value="UniProtKB-KW"/>
</dbReference>
<dbReference type="CDD" id="cd00082">
    <property type="entry name" value="HisKA"/>
    <property type="match status" value="1"/>
</dbReference>
<evidence type="ECO:0000259" key="10">
    <source>
        <dbReference type="PROSITE" id="PS50109"/>
    </source>
</evidence>
<dbReference type="GO" id="GO:0000155">
    <property type="term" value="F:phosphorelay sensor kinase activity"/>
    <property type="evidence" value="ECO:0007669"/>
    <property type="project" value="InterPro"/>
</dbReference>
<evidence type="ECO:0000256" key="1">
    <source>
        <dbReference type="ARBA" id="ARBA00000085"/>
    </source>
</evidence>
<feature type="transmembrane region" description="Helical" evidence="9">
    <location>
        <begin position="101"/>
        <end position="118"/>
    </location>
</feature>
<dbReference type="Pfam" id="PF00512">
    <property type="entry name" value="HisKA"/>
    <property type="match status" value="1"/>
</dbReference>
<evidence type="ECO:0000256" key="4">
    <source>
        <dbReference type="ARBA" id="ARBA00022679"/>
    </source>
</evidence>
<dbReference type="InterPro" id="IPR003661">
    <property type="entry name" value="HisK_dim/P_dom"/>
</dbReference>
<dbReference type="EMBL" id="UOFI01000049">
    <property type="protein sequence ID" value="VAW63776.1"/>
    <property type="molecule type" value="Genomic_DNA"/>
</dbReference>
<dbReference type="InterPro" id="IPR004358">
    <property type="entry name" value="Sig_transdc_His_kin-like_C"/>
</dbReference>
<evidence type="ECO:0000256" key="6">
    <source>
        <dbReference type="ARBA" id="ARBA00022777"/>
    </source>
</evidence>
<evidence type="ECO:0000256" key="5">
    <source>
        <dbReference type="ARBA" id="ARBA00022741"/>
    </source>
</evidence>
<dbReference type="InterPro" id="IPR036890">
    <property type="entry name" value="HATPase_C_sf"/>
</dbReference>
<dbReference type="InterPro" id="IPR005467">
    <property type="entry name" value="His_kinase_dom"/>
</dbReference>
<name>A0A3B0Y5X5_9ZZZZ</name>
<protein>
    <recommendedName>
        <fullName evidence="2">histidine kinase</fullName>
        <ecNumber evidence="2">2.7.13.3</ecNumber>
    </recommendedName>
</protein>
<dbReference type="PANTHER" id="PTHR43065">
    <property type="entry name" value="SENSOR HISTIDINE KINASE"/>
    <property type="match status" value="1"/>
</dbReference>
<dbReference type="Pfam" id="PF02518">
    <property type="entry name" value="HATPase_c"/>
    <property type="match status" value="1"/>
</dbReference>
<reference evidence="12" key="1">
    <citation type="submission" date="2018-06" db="EMBL/GenBank/DDBJ databases">
        <authorList>
            <person name="Zhirakovskaya E."/>
        </authorList>
    </citation>
    <scope>NUCLEOTIDE SEQUENCE</scope>
</reference>
<gene>
    <name evidence="12" type="ORF">MNBD_GAMMA09-2897</name>
</gene>
<dbReference type="PRINTS" id="PR00344">
    <property type="entry name" value="BCTRLSENSOR"/>
</dbReference>
<evidence type="ECO:0000256" key="8">
    <source>
        <dbReference type="ARBA" id="ARBA00023012"/>
    </source>
</evidence>
<dbReference type="PROSITE" id="PS50109">
    <property type="entry name" value="HIS_KIN"/>
    <property type="match status" value="1"/>
</dbReference>
<dbReference type="Gene3D" id="3.30.565.10">
    <property type="entry name" value="Histidine kinase-like ATPase, C-terminal domain"/>
    <property type="match status" value="1"/>
</dbReference>
<dbReference type="PANTHER" id="PTHR43065:SF10">
    <property type="entry name" value="PEROXIDE STRESS-ACTIVATED HISTIDINE KINASE MAK3"/>
    <property type="match status" value="1"/>
</dbReference>
<dbReference type="SUPFAM" id="SSF47384">
    <property type="entry name" value="Homodimeric domain of signal transducing histidine kinase"/>
    <property type="match status" value="1"/>
</dbReference>
<dbReference type="Gene3D" id="6.10.340.10">
    <property type="match status" value="1"/>
</dbReference>
<dbReference type="PROSITE" id="PS50885">
    <property type="entry name" value="HAMP"/>
    <property type="match status" value="1"/>
</dbReference>
<dbReference type="InterPro" id="IPR003594">
    <property type="entry name" value="HATPase_dom"/>
</dbReference>
<dbReference type="SMART" id="SM00387">
    <property type="entry name" value="HATPase_c"/>
    <property type="match status" value="1"/>
</dbReference>
<evidence type="ECO:0000259" key="11">
    <source>
        <dbReference type="PROSITE" id="PS50885"/>
    </source>
</evidence>
<dbReference type="GO" id="GO:0016020">
    <property type="term" value="C:membrane"/>
    <property type="evidence" value="ECO:0007669"/>
    <property type="project" value="InterPro"/>
</dbReference>
<evidence type="ECO:0000313" key="12">
    <source>
        <dbReference type="EMBL" id="VAW63776.1"/>
    </source>
</evidence>
<sequence length="402" mass="44627">KRRATYITLDSSNKVFASNDPHLFPIATSLQTVDAALASAATILLTKDGGNFAVDLDSLPERLLMVTPISSNGEPVGALLLVYPRHILWPRFTAIVKQGSFSIFLVLSFIVPVGWYWGRRLVQPLVTLANCMVRVGKEDPERINCTMMEGDDEIGRLNRHFRELLTGLKEKAELERQMVVSERLAAVGRLASEVAHEINNPLGGMLMTIDTLRKRGVTEPHTERTLLLLERGLTQIQDTVSALLLESRLESHPLTAQDINDTRTLVIAQAEKRGVSIDWDNRIDKSVSLPSTLVRQIVINLLLNAVQSTFSGGKVIALFRLRSGKLEITLSNEGKSIDKATLKYLFEPYFSTRKEGSGLGLWVTYQIVQQLDGEITVSSEHGLTRFSVTLPLQGKEKPLYAA</sequence>
<keyword evidence="3" id="KW-0597">Phosphoprotein</keyword>